<dbReference type="GO" id="GO:0000049">
    <property type="term" value="F:tRNA binding"/>
    <property type="evidence" value="ECO:0007669"/>
    <property type="project" value="TreeGrafter"/>
</dbReference>
<dbReference type="PANTHER" id="PTHR17490:SF16">
    <property type="entry name" value="THREONYLCARBAMOYL-AMP SYNTHASE"/>
    <property type="match status" value="1"/>
</dbReference>
<dbReference type="EC" id="2.7.7.87" evidence="3 13"/>
<evidence type="ECO:0000256" key="11">
    <source>
        <dbReference type="ARBA" id="ARBA00029774"/>
    </source>
</evidence>
<feature type="binding site" evidence="14">
    <location>
        <position position="82"/>
    </location>
    <ligand>
        <name>ATP</name>
        <dbReference type="ChEBI" id="CHEBI:30616"/>
    </ligand>
</feature>
<proteinExistence type="inferred from homology"/>
<evidence type="ECO:0000256" key="14">
    <source>
        <dbReference type="PIRSR" id="PIRSR004930-1"/>
    </source>
</evidence>
<evidence type="ECO:0000256" key="3">
    <source>
        <dbReference type="ARBA" id="ARBA00012584"/>
    </source>
</evidence>
<dbReference type="Pfam" id="PF03481">
    <property type="entry name" value="Sua5_C"/>
    <property type="match status" value="1"/>
</dbReference>
<comment type="function">
    <text evidence="13">Required for the formation of a threonylcarbamoyl group on adenosine at position 37 (t(6)A37) in tRNAs that read codons beginning with adenine.</text>
</comment>
<evidence type="ECO:0000259" key="15">
    <source>
        <dbReference type="PROSITE" id="PS51163"/>
    </source>
</evidence>
<keyword evidence="5 13" id="KW-0963">Cytoplasm</keyword>
<keyword evidence="10 13" id="KW-0067">ATP-binding</keyword>
<evidence type="ECO:0000256" key="6">
    <source>
        <dbReference type="ARBA" id="ARBA00022679"/>
    </source>
</evidence>
<feature type="binding site" evidence="14">
    <location>
        <position position="254"/>
    </location>
    <ligand>
        <name>ATP</name>
        <dbReference type="ChEBI" id="CHEBI:30616"/>
    </ligand>
</feature>
<feature type="binding site" evidence="14">
    <location>
        <position position="171"/>
    </location>
    <ligand>
        <name>ATP</name>
        <dbReference type="ChEBI" id="CHEBI:30616"/>
    </ligand>
</feature>
<dbReference type="InterPro" id="IPR050156">
    <property type="entry name" value="TC-AMP_synthase_SUA5"/>
</dbReference>
<dbReference type="NCBIfam" id="TIGR00057">
    <property type="entry name" value="L-threonylcarbamoyladenylate synthase"/>
    <property type="match status" value="1"/>
</dbReference>
<feature type="binding site" evidence="14">
    <location>
        <position position="137"/>
    </location>
    <ligand>
        <name>ATP</name>
        <dbReference type="ChEBI" id="CHEBI:30616"/>
    </ligand>
</feature>
<gene>
    <name evidence="16" type="ORF">SAMN05216238_10872</name>
</gene>
<comment type="subcellular location">
    <subcellularLocation>
        <location evidence="1 13">Cytoplasm</location>
    </subcellularLocation>
</comment>
<evidence type="ECO:0000256" key="10">
    <source>
        <dbReference type="ARBA" id="ARBA00022840"/>
    </source>
</evidence>
<dbReference type="FunFam" id="3.90.870.10:FF:000008">
    <property type="entry name" value="Threonylcarbamoyl-AMP synthase"/>
    <property type="match status" value="1"/>
</dbReference>
<dbReference type="GO" id="GO:0005737">
    <property type="term" value="C:cytoplasm"/>
    <property type="evidence" value="ECO:0007669"/>
    <property type="project" value="UniProtKB-SubCell"/>
</dbReference>
<dbReference type="GO" id="GO:0061710">
    <property type="term" value="F:L-threonylcarbamoyladenylate synthase"/>
    <property type="evidence" value="ECO:0007669"/>
    <property type="project" value="UniProtKB-EC"/>
</dbReference>
<dbReference type="GO" id="GO:0008033">
    <property type="term" value="P:tRNA processing"/>
    <property type="evidence" value="ECO:0007669"/>
    <property type="project" value="UniProtKB-KW"/>
</dbReference>
<dbReference type="InterPro" id="IPR006070">
    <property type="entry name" value="Sua5-like_dom"/>
</dbReference>
<dbReference type="InterPro" id="IPR010923">
    <property type="entry name" value="T(6)A37_SUA5"/>
</dbReference>
<dbReference type="AlphaFoldDB" id="A0A1I1XQE0"/>
<feature type="domain" description="YrdC-like" evidence="15">
    <location>
        <begin position="33"/>
        <end position="219"/>
    </location>
</feature>
<evidence type="ECO:0000256" key="13">
    <source>
        <dbReference type="PIRNR" id="PIRNR004930"/>
    </source>
</evidence>
<sequence>MDLQKLSLEVKHERGTTVMQTKRMYIDNENDASEALAAASVLLREGETVAFPTETVYGLGADATKKEAVSKIFKAKGRPEDNPLIAHVATKKQLKNLVTSLPVVAEKLIDAFTPGPLTLVLPSNGTCAENVTAGLSTIGVRIPDHPVARGLLKKCDLPLAAPSANISGKPSPTTADHVWSDLEGRIAGLVDGGATGVGVESTVIDCTQEIPVILRPGGITKEQLEGEIGQVMIDPALAGTASQPKAPGMKYTHYAPDVPMWLVDGSAEAIQSVIDTERKGGKRVGVMASTETAAKLHADRTIPLGSDLREIAASLYDALRVFKHEDVDLILCETFDLEGIGQAVMNRLEKAATEFVAN</sequence>
<dbReference type="PROSITE" id="PS51163">
    <property type="entry name" value="YRDC"/>
    <property type="match status" value="1"/>
</dbReference>
<evidence type="ECO:0000256" key="12">
    <source>
        <dbReference type="ARBA" id="ARBA00048366"/>
    </source>
</evidence>
<dbReference type="GO" id="GO:0006450">
    <property type="term" value="P:regulation of translational fidelity"/>
    <property type="evidence" value="ECO:0007669"/>
    <property type="project" value="TreeGrafter"/>
</dbReference>
<evidence type="ECO:0000256" key="9">
    <source>
        <dbReference type="ARBA" id="ARBA00022741"/>
    </source>
</evidence>
<dbReference type="SUPFAM" id="SSF55821">
    <property type="entry name" value="YrdC/RibB"/>
    <property type="match status" value="1"/>
</dbReference>
<dbReference type="PANTHER" id="PTHR17490">
    <property type="entry name" value="SUA5"/>
    <property type="match status" value="1"/>
</dbReference>
<evidence type="ECO:0000256" key="1">
    <source>
        <dbReference type="ARBA" id="ARBA00004496"/>
    </source>
</evidence>
<keyword evidence="6 13" id="KW-0808">Transferase</keyword>
<dbReference type="GO" id="GO:0003725">
    <property type="term" value="F:double-stranded RNA binding"/>
    <property type="evidence" value="ECO:0007669"/>
    <property type="project" value="UniProtKB-UniRule"/>
</dbReference>
<dbReference type="Proteomes" id="UP000199474">
    <property type="component" value="Unassembled WGS sequence"/>
</dbReference>
<dbReference type="GO" id="GO:0005524">
    <property type="term" value="F:ATP binding"/>
    <property type="evidence" value="ECO:0007669"/>
    <property type="project" value="UniProtKB-UniRule"/>
</dbReference>
<dbReference type="EMBL" id="FOMR01000008">
    <property type="protein sequence ID" value="SFE09537.1"/>
    <property type="molecule type" value="Genomic_DNA"/>
</dbReference>
<evidence type="ECO:0000313" key="16">
    <source>
        <dbReference type="EMBL" id="SFE09537.1"/>
    </source>
</evidence>
<dbReference type="InterPro" id="IPR005145">
    <property type="entry name" value="Sua5_C"/>
</dbReference>
<dbReference type="InterPro" id="IPR017945">
    <property type="entry name" value="DHBP_synth_RibB-like_a/b_dom"/>
</dbReference>
<evidence type="ECO:0000256" key="7">
    <source>
        <dbReference type="ARBA" id="ARBA00022694"/>
    </source>
</evidence>
<dbReference type="STRING" id="640948.SAMN05216238_10872"/>
<organism evidence="16 17">
    <name type="scientific">Lentibacillus persicus</name>
    <dbReference type="NCBI Taxonomy" id="640948"/>
    <lineage>
        <taxon>Bacteria</taxon>
        <taxon>Bacillati</taxon>
        <taxon>Bacillota</taxon>
        <taxon>Bacilli</taxon>
        <taxon>Bacillales</taxon>
        <taxon>Bacillaceae</taxon>
        <taxon>Lentibacillus</taxon>
    </lineage>
</organism>
<comment type="catalytic activity">
    <reaction evidence="12 13">
        <text>L-threonine + hydrogencarbonate + ATP = L-threonylcarbamoyladenylate + diphosphate + H2O</text>
        <dbReference type="Rhea" id="RHEA:36407"/>
        <dbReference type="ChEBI" id="CHEBI:15377"/>
        <dbReference type="ChEBI" id="CHEBI:17544"/>
        <dbReference type="ChEBI" id="CHEBI:30616"/>
        <dbReference type="ChEBI" id="CHEBI:33019"/>
        <dbReference type="ChEBI" id="CHEBI:57926"/>
        <dbReference type="ChEBI" id="CHEBI:73682"/>
        <dbReference type="EC" id="2.7.7.87"/>
    </reaction>
</comment>
<evidence type="ECO:0000313" key="17">
    <source>
        <dbReference type="Proteomes" id="UP000199474"/>
    </source>
</evidence>
<feature type="binding site" evidence="14">
    <location>
        <position position="201"/>
    </location>
    <ligand>
        <name>L-threonine</name>
        <dbReference type="ChEBI" id="CHEBI:57926"/>
    </ligand>
</feature>
<feature type="binding site" evidence="14">
    <location>
        <position position="161"/>
    </location>
    <ligand>
        <name>L-threonine</name>
        <dbReference type="ChEBI" id="CHEBI:57926"/>
    </ligand>
</feature>
<feature type="binding site" evidence="14">
    <location>
        <position position="141"/>
    </location>
    <ligand>
        <name>L-threonine</name>
        <dbReference type="ChEBI" id="CHEBI:57926"/>
    </ligand>
</feature>
<keyword evidence="8 13" id="KW-0548">Nucleotidyltransferase</keyword>
<keyword evidence="17" id="KW-1185">Reference proteome</keyword>
<evidence type="ECO:0000256" key="8">
    <source>
        <dbReference type="ARBA" id="ARBA00022695"/>
    </source>
</evidence>
<evidence type="ECO:0000256" key="2">
    <source>
        <dbReference type="ARBA" id="ARBA00007663"/>
    </source>
</evidence>
<keyword evidence="7 13" id="KW-0819">tRNA processing</keyword>
<feature type="binding site" evidence="14">
    <location>
        <position position="163"/>
    </location>
    <ligand>
        <name>ATP</name>
        <dbReference type="ChEBI" id="CHEBI:30616"/>
    </ligand>
</feature>
<dbReference type="Gene3D" id="3.40.50.11030">
    <property type="entry name" value="Threonylcarbamoyl-AMP synthase, C-terminal domain"/>
    <property type="match status" value="1"/>
</dbReference>
<dbReference type="InterPro" id="IPR038385">
    <property type="entry name" value="Sua5/YwlC_C"/>
</dbReference>
<dbReference type="PIRSF" id="PIRSF004930">
    <property type="entry name" value="Tln_factor_SUA5"/>
    <property type="match status" value="1"/>
</dbReference>
<feature type="binding site" evidence="14">
    <location>
        <position position="55"/>
    </location>
    <ligand>
        <name>L-threonine</name>
        <dbReference type="ChEBI" id="CHEBI:57926"/>
    </ligand>
</feature>
<evidence type="ECO:0000256" key="4">
    <source>
        <dbReference type="ARBA" id="ARBA00015492"/>
    </source>
</evidence>
<keyword evidence="9 13" id="KW-0547">Nucleotide-binding</keyword>
<feature type="binding site" evidence="14">
    <location>
        <position position="87"/>
    </location>
    <ligand>
        <name>L-threonine</name>
        <dbReference type="ChEBI" id="CHEBI:57926"/>
    </ligand>
</feature>
<feature type="binding site" evidence="14">
    <location>
        <position position="78"/>
    </location>
    <ligand>
        <name>ATP</name>
        <dbReference type="ChEBI" id="CHEBI:30616"/>
    </ligand>
</feature>
<dbReference type="Gene3D" id="3.90.870.10">
    <property type="entry name" value="DHBP synthase"/>
    <property type="match status" value="1"/>
</dbReference>
<feature type="binding site" evidence="14">
    <location>
        <position position="215"/>
    </location>
    <ligand>
        <name>ATP</name>
        <dbReference type="ChEBI" id="CHEBI:30616"/>
    </ligand>
</feature>
<name>A0A1I1XQE0_9BACI</name>
<comment type="similarity">
    <text evidence="2 13">Belongs to the SUA5 family.</text>
</comment>
<dbReference type="Pfam" id="PF01300">
    <property type="entry name" value="Sua5_yciO_yrdC"/>
    <property type="match status" value="1"/>
</dbReference>
<protein>
    <recommendedName>
        <fullName evidence="4 13">Threonylcarbamoyl-AMP synthase</fullName>
        <shortName evidence="13">TC-AMP synthase</shortName>
        <ecNumber evidence="3 13">2.7.7.87</ecNumber>
    </recommendedName>
    <alternativeName>
        <fullName evidence="11 13">L-threonylcarbamoyladenylate synthase</fullName>
    </alternativeName>
</protein>
<accession>A0A1I1XQE0</accession>
<reference evidence="17" key="1">
    <citation type="submission" date="2016-10" db="EMBL/GenBank/DDBJ databases">
        <authorList>
            <person name="Varghese N."/>
            <person name="Submissions S."/>
        </authorList>
    </citation>
    <scope>NUCLEOTIDE SEQUENCE [LARGE SCALE GENOMIC DNA]</scope>
    <source>
        <strain evidence="17">DSM 22530</strain>
    </source>
</reference>
<evidence type="ECO:0000256" key="5">
    <source>
        <dbReference type="ARBA" id="ARBA00022490"/>
    </source>
</evidence>